<gene>
    <name evidence="1" type="ORF">N7460_007245</name>
</gene>
<keyword evidence="2" id="KW-1185">Reference proteome</keyword>
<dbReference type="Proteomes" id="UP001219568">
    <property type="component" value="Unassembled WGS sequence"/>
</dbReference>
<reference evidence="1" key="1">
    <citation type="journal article" date="2023" name="IMA Fungus">
        <title>Comparative genomic study of the Penicillium genus elucidates a diverse pangenome and 15 lateral gene transfer events.</title>
        <authorList>
            <person name="Petersen C."/>
            <person name="Sorensen T."/>
            <person name="Nielsen M.R."/>
            <person name="Sondergaard T.E."/>
            <person name="Sorensen J.L."/>
            <person name="Fitzpatrick D.A."/>
            <person name="Frisvad J.C."/>
            <person name="Nielsen K.L."/>
        </authorList>
    </citation>
    <scope>NUCLEOTIDE SEQUENCE</scope>
    <source>
        <strain evidence="1">IBT 15450</strain>
    </source>
</reference>
<comment type="caution">
    <text evidence="1">The sequence shown here is derived from an EMBL/GenBank/DDBJ whole genome shotgun (WGS) entry which is preliminary data.</text>
</comment>
<protein>
    <submittedName>
        <fullName evidence="1">Uncharacterized protein</fullName>
    </submittedName>
</protein>
<accession>A0AAD6IBH2</accession>
<organism evidence="1 2">
    <name type="scientific">Penicillium canescens</name>
    <dbReference type="NCBI Taxonomy" id="5083"/>
    <lineage>
        <taxon>Eukaryota</taxon>
        <taxon>Fungi</taxon>
        <taxon>Dikarya</taxon>
        <taxon>Ascomycota</taxon>
        <taxon>Pezizomycotina</taxon>
        <taxon>Eurotiomycetes</taxon>
        <taxon>Eurotiomycetidae</taxon>
        <taxon>Eurotiales</taxon>
        <taxon>Aspergillaceae</taxon>
        <taxon>Penicillium</taxon>
    </lineage>
</organism>
<name>A0AAD6IBH2_PENCN</name>
<reference evidence="1" key="2">
    <citation type="submission" date="2023-01" db="EMBL/GenBank/DDBJ databases">
        <authorList>
            <person name="Petersen C."/>
        </authorList>
    </citation>
    <scope>NUCLEOTIDE SEQUENCE</scope>
    <source>
        <strain evidence="1">IBT 15450</strain>
    </source>
</reference>
<evidence type="ECO:0000313" key="2">
    <source>
        <dbReference type="Proteomes" id="UP001219568"/>
    </source>
</evidence>
<dbReference type="AlphaFoldDB" id="A0AAD6IBH2"/>
<evidence type="ECO:0000313" key="1">
    <source>
        <dbReference type="EMBL" id="KAJ6039213.1"/>
    </source>
</evidence>
<dbReference type="EMBL" id="JAQJZL010000006">
    <property type="protein sequence ID" value="KAJ6039213.1"/>
    <property type="molecule type" value="Genomic_DNA"/>
</dbReference>
<proteinExistence type="predicted"/>
<sequence length="94" mass="10486">MKSSDISCNTMLASPPPVETLLFLLLRAHFAERLAHFAVIVFVRPEKSVSEILNTHAPDLLWTVRGCIVQPPVVHAGPLVRDCLRSTRLRTTMP</sequence>